<dbReference type="InterPro" id="IPR050109">
    <property type="entry name" value="HTH-type_TetR-like_transc_reg"/>
</dbReference>
<sequence length="240" mass="25862">MPPLVRETESAYPAAYRTVRYWLSGSMSATVARDETGQEAPSARQQAVLDAVLALLVEEGDQLTMDAVARRASCSKETLYKWFGDRDGLLTATVRWQASRVHAGRDAAGALDAATLRERLLDFAVTWLDVIAGRTSVVLNRIAIAHAGSRKGNLGAIVLANGRLAIGGRVKPVLEAGRAAGLLAFEDGETAFRTFFGLVGRDIQIRLLLGDALDLDAAEIRRDAARAVDQFLALYGQARP</sequence>
<evidence type="ECO:0000259" key="3">
    <source>
        <dbReference type="PROSITE" id="PS50977"/>
    </source>
</evidence>
<evidence type="ECO:0000256" key="1">
    <source>
        <dbReference type="ARBA" id="ARBA00023125"/>
    </source>
</evidence>
<keyword evidence="4" id="KW-0614">Plasmid</keyword>
<reference evidence="4" key="1">
    <citation type="submission" date="2019-12" db="EMBL/GenBank/DDBJ databases">
        <authorList>
            <person name="Cremers G."/>
        </authorList>
    </citation>
    <scope>NUCLEOTIDE SEQUENCE</scope>
    <source>
        <strain evidence="4">Mbul2</strain>
        <plasmid evidence="4">1</plasmid>
    </source>
</reference>
<dbReference type="Pfam" id="PF00440">
    <property type="entry name" value="TetR_N"/>
    <property type="match status" value="1"/>
</dbReference>
<dbReference type="SUPFAM" id="SSF46689">
    <property type="entry name" value="Homeodomain-like"/>
    <property type="match status" value="1"/>
</dbReference>
<dbReference type="Gene3D" id="1.10.10.60">
    <property type="entry name" value="Homeodomain-like"/>
    <property type="match status" value="1"/>
</dbReference>
<proteinExistence type="predicted"/>
<dbReference type="GO" id="GO:0003700">
    <property type="term" value="F:DNA-binding transcription factor activity"/>
    <property type="evidence" value="ECO:0007669"/>
    <property type="project" value="TreeGrafter"/>
</dbReference>
<dbReference type="PANTHER" id="PTHR30055">
    <property type="entry name" value="HTH-TYPE TRANSCRIPTIONAL REGULATOR RUTR"/>
    <property type="match status" value="1"/>
</dbReference>
<dbReference type="PRINTS" id="PR00455">
    <property type="entry name" value="HTHTETR"/>
</dbReference>
<protein>
    <recommendedName>
        <fullName evidence="3">HTH tetR-type domain-containing protein</fullName>
    </recommendedName>
</protein>
<organism evidence="4">
    <name type="scientific">Methylobacterium bullatum</name>
    <dbReference type="NCBI Taxonomy" id="570505"/>
    <lineage>
        <taxon>Bacteria</taxon>
        <taxon>Pseudomonadati</taxon>
        <taxon>Pseudomonadota</taxon>
        <taxon>Alphaproteobacteria</taxon>
        <taxon>Hyphomicrobiales</taxon>
        <taxon>Methylobacteriaceae</taxon>
        <taxon>Methylobacterium</taxon>
    </lineage>
</organism>
<feature type="DNA-binding region" description="H-T-H motif" evidence="2">
    <location>
        <begin position="64"/>
        <end position="83"/>
    </location>
</feature>
<geneLocation type="plasmid" evidence="4">
    <name>1</name>
</geneLocation>
<dbReference type="AlphaFoldDB" id="A0A679K5K0"/>
<dbReference type="InterPro" id="IPR009057">
    <property type="entry name" value="Homeodomain-like_sf"/>
</dbReference>
<feature type="domain" description="HTH tetR-type" evidence="3">
    <location>
        <begin position="42"/>
        <end position="101"/>
    </location>
</feature>
<dbReference type="GO" id="GO:0000976">
    <property type="term" value="F:transcription cis-regulatory region binding"/>
    <property type="evidence" value="ECO:0007669"/>
    <property type="project" value="TreeGrafter"/>
</dbReference>
<accession>A0A679K5K0</accession>
<evidence type="ECO:0000256" key="2">
    <source>
        <dbReference type="PROSITE-ProRule" id="PRU00335"/>
    </source>
</evidence>
<keyword evidence="1 2" id="KW-0238">DNA-binding</keyword>
<name>A0A679K5K0_9HYPH</name>
<dbReference type="Pfam" id="PF14246">
    <property type="entry name" value="TetR_C_7"/>
    <property type="match status" value="1"/>
</dbReference>
<dbReference type="Gene3D" id="1.10.357.10">
    <property type="entry name" value="Tetracycline Repressor, domain 2"/>
    <property type="match status" value="1"/>
</dbReference>
<dbReference type="PANTHER" id="PTHR30055:SF146">
    <property type="entry name" value="HTH-TYPE TRANSCRIPTIONAL DUAL REGULATOR CECR"/>
    <property type="match status" value="1"/>
</dbReference>
<evidence type="ECO:0000313" key="4">
    <source>
        <dbReference type="EMBL" id="CAA2139349.1"/>
    </source>
</evidence>
<dbReference type="PROSITE" id="PS50977">
    <property type="entry name" value="HTH_TETR_2"/>
    <property type="match status" value="1"/>
</dbReference>
<dbReference type="InterPro" id="IPR039536">
    <property type="entry name" value="TetR_C_Proteobacteria"/>
</dbReference>
<dbReference type="InterPro" id="IPR001647">
    <property type="entry name" value="HTH_TetR"/>
</dbReference>
<gene>
    <name evidence="4" type="ORF">MBLL_01579</name>
</gene>
<dbReference type="EMBL" id="LR743510">
    <property type="protein sequence ID" value="CAA2139349.1"/>
    <property type="molecule type" value="Genomic_DNA"/>
</dbReference>